<dbReference type="AlphaFoldDB" id="A0A8J2ZWZ5"/>
<proteinExistence type="predicted"/>
<organism evidence="2 3">
    <name type="scientific">Pullulanibacillus pueri</name>
    <dbReference type="NCBI Taxonomy" id="1437324"/>
    <lineage>
        <taxon>Bacteria</taxon>
        <taxon>Bacillati</taxon>
        <taxon>Bacillota</taxon>
        <taxon>Bacilli</taxon>
        <taxon>Bacillales</taxon>
        <taxon>Sporolactobacillaceae</taxon>
        <taxon>Pullulanibacillus</taxon>
    </lineage>
</organism>
<dbReference type="SUPFAM" id="SSF52788">
    <property type="entry name" value="Phosphotyrosine protein phosphatases I"/>
    <property type="match status" value="1"/>
</dbReference>
<evidence type="ECO:0000259" key="1">
    <source>
        <dbReference type="SMART" id="SM00226"/>
    </source>
</evidence>
<reference evidence="2" key="1">
    <citation type="journal article" date="2014" name="Int. J. Syst. Evol. Microbiol.">
        <title>Complete genome sequence of Corynebacterium casei LMG S-19264T (=DSM 44701T), isolated from a smear-ripened cheese.</title>
        <authorList>
            <consortium name="US DOE Joint Genome Institute (JGI-PGF)"/>
            <person name="Walter F."/>
            <person name="Albersmeier A."/>
            <person name="Kalinowski J."/>
            <person name="Ruckert C."/>
        </authorList>
    </citation>
    <scope>NUCLEOTIDE SEQUENCE</scope>
    <source>
        <strain evidence="2">CGMCC 1.12777</strain>
    </source>
</reference>
<dbReference type="SMART" id="SM00226">
    <property type="entry name" value="LMWPc"/>
    <property type="match status" value="1"/>
</dbReference>
<dbReference type="EMBL" id="BMFV01000020">
    <property type="protein sequence ID" value="GGH84045.1"/>
    <property type="molecule type" value="Genomic_DNA"/>
</dbReference>
<dbReference type="InterPro" id="IPR050438">
    <property type="entry name" value="LMW_PTPase"/>
</dbReference>
<dbReference type="PANTHER" id="PTHR11717:SF31">
    <property type="entry name" value="LOW MOLECULAR WEIGHT PROTEIN-TYROSINE-PHOSPHATASE ETP-RELATED"/>
    <property type="match status" value="1"/>
</dbReference>
<dbReference type="InterPro" id="IPR036196">
    <property type="entry name" value="Ptyr_pPase_sf"/>
</dbReference>
<keyword evidence="3" id="KW-1185">Reference proteome</keyword>
<sequence>MKQRAGDQYEVKSAGLFAQRGQSAHPNAMKVLADHGITHHHTSQPLTKDLVDWADVIFTMTEGHKNALIQQFPEAIQKTATLKGYVSADEDWKLWKEAMAEYQMKKAIYTNEKDKAKTSELEQELWEAEARIHTLEYTTNSIDIEDPFGGSEEVYQEVFEELQALIDQFIKKDGE</sequence>
<name>A0A8J2ZWZ5_9BACL</name>
<dbReference type="Gene3D" id="3.40.50.2300">
    <property type="match status" value="1"/>
</dbReference>
<dbReference type="Proteomes" id="UP000656813">
    <property type="component" value="Unassembled WGS sequence"/>
</dbReference>
<gene>
    <name evidence="2" type="ORF">GCM10007096_26210</name>
</gene>
<evidence type="ECO:0000313" key="3">
    <source>
        <dbReference type="Proteomes" id="UP000656813"/>
    </source>
</evidence>
<dbReference type="InterPro" id="IPR023485">
    <property type="entry name" value="Ptyr_pPase"/>
</dbReference>
<reference evidence="2" key="2">
    <citation type="submission" date="2020-09" db="EMBL/GenBank/DDBJ databases">
        <authorList>
            <person name="Sun Q."/>
            <person name="Zhou Y."/>
        </authorList>
    </citation>
    <scope>NUCLEOTIDE SEQUENCE</scope>
    <source>
        <strain evidence="2">CGMCC 1.12777</strain>
    </source>
</reference>
<evidence type="ECO:0000313" key="2">
    <source>
        <dbReference type="EMBL" id="GGH84045.1"/>
    </source>
</evidence>
<dbReference type="PANTHER" id="PTHR11717">
    <property type="entry name" value="LOW MOLECULAR WEIGHT PROTEIN TYROSINE PHOSPHATASE"/>
    <property type="match status" value="1"/>
</dbReference>
<dbReference type="Pfam" id="PF01451">
    <property type="entry name" value="LMWPc"/>
    <property type="match status" value="1"/>
</dbReference>
<protein>
    <recommendedName>
        <fullName evidence="1">Phosphotyrosine protein phosphatase I domain-containing protein</fullName>
    </recommendedName>
</protein>
<accession>A0A8J2ZWZ5</accession>
<feature type="domain" description="Phosphotyrosine protein phosphatase I" evidence="1">
    <location>
        <begin position="1"/>
        <end position="172"/>
    </location>
</feature>
<dbReference type="GO" id="GO:0004725">
    <property type="term" value="F:protein tyrosine phosphatase activity"/>
    <property type="evidence" value="ECO:0007669"/>
    <property type="project" value="TreeGrafter"/>
</dbReference>
<comment type="caution">
    <text evidence="2">The sequence shown here is derived from an EMBL/GenBank/DDBJ whole genome shotgun (WGS) entry which is preliminary data.</text>
</comment>